<dbReference type="EMBL" id="BAAATL010000005">
    <property type="protein sequence ID" value="GAA2471438.1"/>
    <property type="molecule type" value="Genomic_DNA"/>
</dbReference>
<dbReference type="RefSeq" id="WP_346077307.1">
    <property type="nucleotide sequence ID" value="NZ_BAAATL010000005.1"/>
</dbReference>
<gene>
    <name evidence="1" type="ORF">GCM10010422_12290</name>
</gene>
<keyword evidence="2" id="KW-1185">Reference proteome</keyword>
<organism evidence="1 2">
    <name type="scientific">Streptomyces graminearus</name>
    <dbReference type="NCBI Taxonomy" id="284030"/>
    <lineage>
        <taxon>Bacteria</taxon>
        <taxon>Bacillati</taxon>
        <taxon>Actinomycetota</taxon>
        <taxon>Actinomycetes</taxon>
        <taxon>Kitasatosporales</taxon>
        <taxon>Streptomycetaceae</taxon>
        <taxon>Streptomyces</taxon>
    </lineage>
</organism>
<accession>A0ABN3KTA7</accession>
<sequence length="351" mass="37377">MKAAAILPSRNESATISAVTTAVDTALGNGPTVIVNADSSDTPTTTKNFAATGTRAKKVPLAGLTRGKGTQILAAARRPELADAEVVLIADTDTRNPDPTVYAALLDHVRAGAALAIADYPRYWDEANLTNHLARPLIATTGHDVPQPLAGDLALSRQALAAVLRAVEALPRELSECVDGYGIDAFLLLTATAIGPLASIRIDRPKQHAGSFPHLPAIYHQAVPVLLHLTATRTPPPVPPGGEATMYRVSHRAVEPGRLQTMLTTLESLGQHPDGYDEHPWPQPAVDAWHAVRSGVPAVEAARWLWPHYLRRVADWLTTGEHATPRQRAGILATAHARLHTAVLTAAGARR</sequence>
<name>A0ABN3KTA7_9ACTN</name>
<comment type="caution">
    <text evidence="1">The sequence shown here is derived from an EMBL/GenBank/DDBJ whole genome shotgun (WGS) entry which is preliminary data.</text>
</comment>
<evidence type="ECO:0000313" key="2">
    <source>
        <dbReference type="Proteomes" id="UP001501721"/>
    </source>
</evidence>
<dbReference type="InterPro" id="IPR029044">
    <property type="entry name" value="Nucleotide-diphossugar_trans"/>
</dbReference>
<dbReference type="Proteomes" id="UP001501721">
    <property type="component" value="Unassembled WGS sequence"/>
</dbReference>
<protein>
    <submittedName>
        <fullName evidence="1">Uncharacterized protein</fullName>
    </submittedName>
</protein>
<evidence type="ECO:0000313" key="1">
    <source>
        <dbReference type="EMBL" id="GAA2471438.1"/>
    </source>
</evidence>
<proteinExistence type="predicted"/>
<dbReference type="SUPFAM" id="SSF53448">
    <property type="entry name" value="Nucleotide-diphospho-sugar transferases"/>
    <property type="match status" value="1"/>
</dbReference>
<dbReference type="Gene3D" id="3.90.550.10">
    <property type="entry name" value="Spore Coat Polysaccharide Biosynthesis Protein SpsA, Chain A"/>
    <property type="match status" value="1"/>
</dbReference>
<reference evidence="1 2" key="1">
    <citation type="journal article" date="2019" name="Int. J. Syst. Evol. Microbiol.">
        <title>The Global Catalogue of Microorganisms (GCM) 10K type strain sequencing project: providing services to taxonomists for standard genome sequencing and annotation.</title>
        <authorList>
            <consortium name="The Broad Institute Genomics Platform"/>
            <consortium name="The Broad Institute Genome Sequencing Center for Infectious Disease"/>
            <person name="Wu L."/>
            <person name="Ma J."/>
        </authorList>
    </citation>
    <scope>NUCLEOTIDE SEQUENCE [LARGE SCALE GENOMIC DNA]</scope>
    <source>
        <strain evidence="1 2">JCM 6923</strain>
    </source>
</reference>